<sequence>MIIMKKIALLLLLSIALASCRTGTMIIMPVQNVQMPAYPPQTHSGEKGRYNFNSYSNLNNSYLGMNNYLNNSLFNNGIFNTNNLFRKNFVYLK</sequence>
<organism evidence="1 2">
    <name type="scientific">Brachyspira suanatina</name>
    <dbReference type="NCBI Taxonomy" id="381802"/>
    <lineage>
        <taxon>Bacteria</taxon>
        <taxon>Pseudomonadati</taxon>
        <taxon>Spirochaetota</taxon>
        <taxon>Spirochaetia</taxon>
        <taxon>Brachyspirales</taxon>
        <taxon>Brachyspiraceae</taxon>
        <taxon>Brachyspira</taxon>
    </lineage>
</organism>
<dbReference type="PROSITE" id="PS51257">
    <property type="entry name" value="PROKAR_LIPOPROTEIN"/>
    <property type="match status" value="1"/>
</dbReference>
<name>A0A0G4K3P2_9SPIR</name>
<accession>A0A0G4K3P2</accession>
<evidence type="ECO:0008006" key="3">
    <source>
        <dbReference type="Google" id="ProtNLM"/>
    </source>
</evidence>
<dbReference type="EMBL" id="CVLB01000001">
    <property type="protein sequence ID" value="CRF31491.1"/>
    <property type="molecule type" value="Genomic_DNA"/>
</dbReference>
<dbReference type="Proteomes" id="UP000043763">
    <property type="component" value="Unassembled WGS sequence"/>
</dbReference>
<keyword evidence="2" id="KW-1185">Reference proteome</keyword>
<reference evidence="2" key="1">
    <citation type="submission" date="2015-04" db="EMBL/GenBank/DDBJ databases">
        <authorList>
            <person name="Mushtaq Mamoona"/>
        </authorList>
    </citation>
    <scope>NUCLEOTIDE SEQUENCE [LARGE SCALE GENOMIC DNA]</scope>
    <source>
        <strain evidence="2">AN4859/03</strain>
    </source>
</reference>
<protein>
    <recommendedName>
        <fullName evidence="3">Lipoprotein</fullName>
    </recommendedName>
</protein>
<evidence type="ECO:0000313" key="2">
    <source>
        <dbReference type="Proteomes" id="UP000043763"/>
    </source>
</evidence>
<dbReference type="AlphaFoldDB" id="A0A0G4K3P2"/>
<proteinExistence type="predicted"/>
<gene>
    <name evidence="1" type="ORF">BRSU_0178</name>
</gene>
<evidence type="ECO:0000313" key="1">
    <source>
        <dbReference type="EMBL" id="CRF31491.1"/>
    </source>
</evidence>